<dbReference type="InterPro" id="IPR033427">
    <property type="entry name" value="DUF5123"/>
</dbReference>
<proteinExistence type="predicted"/>
<dbReference type="EMBL" id="CP134537">
    <property type="protein sequence ID" value="WNH09146.1"/>
    <property type="molecule type" value="Genomic_DNA"/>
</dbReference>
<gene>
    <name evidence="4" type="ORF">RHP51_19365</name>
</gene>
<sequence>MKNNNHTSSIKTLFFLCLSVILFNACDNDDEQIFEKTRLFSPVLNEKLFVEGNAIIADMASFKDAIGYTLEVSRDTFKTIDYTIKSDTSYVRIDKNNIGKDLYWNIRYQVRAMALETDSQYDSKFSVLGDVRTEVFPSILNIPNKLGYDVTDVAARVTWETENSGKEVTGIKVFLPDDLGLENPLFEETIVTEEQQGLGESFVYGLEPATTYQIAIYSGSEIRGWVNYTTKVADFDPTSPGVIDLSDNEDPGAVVNAVASAADGDIILVKRGVFYDGPSGGIDKSITIRAAYGFGEQKARLLFSGNFDLVSGANIDHLRFIDLECRGTDWSGKYVINASQPGTLNELSFDNCYITNFRGIGRIKTDGVTLNNFNINNSVVDSIGSYGVFTQDKSGSVLNNIKFTKSTFNHTIYFLASKNNSESLIIEDCTLANINEAGKGRHLLRWRESGQDNITNGITIKNTIIGLGWDKANNGNTDIRGIDGLENTIFSTANNYTVSDFNWYANATTGEPIDPIVDLPIGNANVSQSDLWVDAENNDFNFKDSSFPGKYDTGDPRWRVKL</sequence>
<name>A0ABY9XT65_9FLAO</name>
<evidence type="ECO:0000259" key="3">
    <source>
        <dbReference type="Pfam" id="PF17161"/>
    </source>
</evidence>
<dbReference type="Pfam" id="PF16318">
    <property type="entry name" value="DUF4957"/>
    <property type="match status" value="1"/>
</dbReference>
<dbReference type="InterPro" id="IPR011050">
    <property type="entry name" value="Pectin_lyase_fold/virulence"/>
</dbReference>
<dbReference type="SUPFAM" id="SSF51126">
    <property type="entry name" value="Pectin lyase-like"/>
    <property type="match status" value="1"/>
</dbReference>
<reference evidence="4 5" key="1">
    <citation type="submission" date="2023-09" db="EMBL/GenBank/DDBJ databases">
        <title>Thalassobella suaedae gen. nov., sp. nov., a marine bacterium of the family Flavobacteriaceae isolated from a halophyte Suaeda japonica.</title>
        <authorList>
            <person name="Lee S.Y."/>
            <person name="Hwang C.Y."/>
        </authorList>
    </citation>
    <scope>NUCLEOTIDE SEQUENCE [LARGE SCALE GENOMIC DNA]</scope>
    <source>
        <strain evidence="4 5">HL-DH14</strain>
    </source>
</reference>
<evidence type="ECO:0000259" key="2">
    <source>
        <dbReference type="Pfam" id="PF16318"/>
    </source>
</evidence>
<accession>A0ABY9XT65</accession>
<evidence type="ECO:0000313" key="4">
    <source>
        <dbReference type="EMBL" id="WNH09146.1"/>
    </source>
</evidence>
<feature type="domain" description="DUF5123" evidence="3">
    <location>
        <begin position="425"/>
        <end position="558"/>
    </location>
</feature>
<dbReference type="InterPro" id="IPR032530">
    <property type="entry name" value="DUF4957"/>
</dbReference>
<protein>
    <submittedName>
        <fullName evidence="4">DUF5123 domain-containing protein</fullName>
    </submittedName>
</protein>
<dbReference type="Proteomes" id="UP001302806">
    <property type="component" value="Chromosome"/>
</dbReference>
<feature type="signal peptide" evidence="1">
    <location>
        <begin position="1"/>
        <end position="25"/>
    </location>
</feature>
<evidence type="ECO:0000313" key="5">
    <source>
        <dbReference type="Proteomes" id="UP001302806"/>
    </source>
</evidence>
<organism evidence="4 5">
    <name type="scientific">Thalassobellus suaedae</name>
    <dbReference type="NCBI Taxonomy" id="3074124"/>
    <lineage>
        <taxon>Bacteria</taxon>
        <taxon>Pseudomonadati</taxon>
        <taxon>Bacteroidota</taxon>
        <taxon>Flavobacteriia</taxon>
        <taxon>Flavobacteriales</taxon>
        <taxon>Flavobacteriaceae</taxon>
        <taxon>Thalassobellus</taxon>
    </lineage>
</organism>
<keyword evidence="1" id="KW-0732">Signal</keyword>
<dbReference type="Pfam" id="PF17161">
    <property type="entry name" value="DUF5123"/>
    <property type="match status" value="1"/>
</dbReference>
<feature type="domain" description="DUF4957" evidence="2">
    <location>
        <begin position="283"/>
        <end position="408"/>
    </location>
</feature>
<evidence type="ECO:0000256" key="1">
    <source>
        <dbReference type="SAM" id="SignalP"/>
    </source>
</evidence>
<dbReference type="RefSeq" id="WP_415865668.1">
    <property type="nucleotide sequence ID" value="NZ_CP134537.1"/>
</dbReference>
<feature type="chain" id="PRO_5045190951" evidence="1">
    <location>
        <begin position="26"/>
        <end position="562"/>
    </location>
</feature>